<dbReference type="Proteomes" id="UP001165498">
    <property type="component" value="Unassembled WGS sequence"/>
</dbReference>
<gene>
    <name evidence="1" type="ORF">NM961_02070</name>
</gene>
<sequence>MLSPQNRELAELLRSGALPSDARLDPEHLVPYLSGGYYAFSCWPIFLDPVESRRLIGPIAANIPRIFYAALRARFGEDSSAFEAYFGWPADLYEVLLHLPVDPRDVHVRYDAVFDGQDFKLLELNAGTSCGGWQVGNFIYPHMRELLARDPRSAAWGVAEATPAESLLRLLVENMRRRNGGRRGGHVLMHCFANTPEGREPLQRYLQQVYDGCKPAEWPQARIFLFTDFSEISFPRSGDVIVEGQRMDAVVMCFPPVSGVPREVADALNNAYLRGRIVYPDSPFHTVIGDKRMFALVHECCRDGLLDTADIALAQRYVPWSTLLRPGQVSWRGQTAPLEQLLLGEREQFVLKLADSYGGQDVFVGRQHQPEDWARVVQDCLQQGRWIVQEYCAPGRMELHDSLQGLAPHELIWGLFAAGMDYSGAFVRARRCDISRGVINSANGATEFLVLDQVERAAEPPAQRLAAALAGRSAQTGDGLDLRAADVPLFLRGYAFPVSAWPVFLPAATLRNEIEPLLQALPGLMYRAIGLHFGDDGEAFSEYFGWPAGLLPALRESPPDPAETLIRYDAVVADTGVQLLELNCCSSIGGWLHDWLAAGVQARLNSLGGDWNVRYRGVFAAMLGHAFERLQAQAPAGAVGNVLVHADARFAPAALEDFRHQLQAVYDQVRPAQFAAGRILVCTRADAIVFGSDAVRHEGQRVDVVLLSFAAEGELSDAFYERLTAARLRNQLVTADAHFYRVLGDKRLFAVLHECLRDGRLSTTDAELVRRHVPWTARVSRATASWNGDSAALPVLLRRHREQLVLKRASSFGGKDVFVGRFVSAAVWAAALDRALGDGDWIAQAYTPPARELLCAQDSGLAPHDVIWGFFAFGGRYAGAFVRARAAGGGSGVINSANGATEFIVLEETERKKRSRTFEGEFSRLNTLLNAEIQRNPAMRAERLRLNDPLLPSFLHTWTIKFGAWPLIVDKDFARRRFGTVVEEIPRILFKAMRQYFGNDSQAFSDFYGVPAVLYDILRHQPVDPRELHARYDAVINADGLRLLEINCTSAAGGFQLDWAEPGVNAALQRYAVSAALPIKRHSVFDTQFRSLIAAMLRRSQRPPTGNVLLYSFVPQPDEANLQQCMQQGYDALKPAELAAGKLTVFTDFGRFSFDANGDTRYDGELVDAVLFSFPSAVHVPEETYRLLSESYLKGRLVFPDSPFHALLDTKKQFALAHECCERGLLDARESAIIREFIPWTARLTDTEVPWRGRRLPLRQLLREQQPLLVLKKAESFGGRDVILGRNTDAAEWDELVQRHLAEGGWLVQEYCAPGRILFADSDLGVVEHDLIWGIFTFGGRYGGTFMRAKAVGLSDGIVNTASGAMELLLYEGGD</sequence>
<reference evidence="1" key="1">
    <citation type="submission" date="2022-07" db="EMBL/GenBank/DDBJ databases">
        <title>Tahibacter sp., a new gammaproteobacterium isolated from the silt sample collected at pig farm.</title>
        <authorList>
            <person name="Chen H."/>
        </authorList>
    </citation>
    <scope>NUCLEOTIDE SEQUENCE</scope>
    <source>
        <strain evidence="1">P2K</strain>
    </source>
</reference>
<evidence type="ECO:0008006" key="3">
    <source>
        <dbReference type="Google" id="ProtNLM"/>
    </source>
</evidence>
<protein>
    <recommendedName>
        <fullName evidence="3">Glutathionylspermidine synthase</fullName>
    </recommendedName>
</protein>
<evidence type="ECO:0000313" key="1">
    <source>
        <dbReference type="EMBL" id="MCQ4163488.1"/>
    </source>
</evidence>
<organism evidence="1 2">
    <name type="scientific">Tahibacter harae</name>
    <dbReference type="NCBI Taxonomy" id="2963937"/>
    <lineage>
        <taxon>Bacteria</taxon>
        <taxon>Pseudomonadati</taxon>
        <taxon>Pseudomonadota</taxon>
        <taxon>Gammaproteobacteria</taxon>
        <taxon>Lysobacterales</taxon>
        <taxon>Rhodanobacteraceae</taxon>
        <taxon>Tahibacter</taxon>
    </lineage>
</organism>
<evidence type="ECO:0000313" key="2">
    <source>
        <dbReference type="Proteomes" id="UP001165498"/>
    </source>
</evidence>
<comment type="caution">
    <text evidence="1">The sequence shown here is derived from an EMBL/GenBank/DDBJ whole genome shotgun (WGS) entry which is preliminary data.</text>
</comment>
<dbReference type="EMBL" id="JANFQO010000002">
    <property type="protein sequence ID" value="MCQ4163488.1"/>
    <property type="molecule type" value="Genomic_DNA"/>
</dbReference>
<keyword evidence="2" id="KW-1185">Reference proteome</keyword>
<dbReference type="RefSeq" id="WP_255910703.1">
    <property type="nucleotide sequence ID" value="NZ_JANFQO010000002.1"/>
</dbReference>
<accession>A0ABT1QNJ1</accession>
<name>A0ABT1QNJ1_9GAMM</name>
<dbReference type="SUPFAM" id="SSF56059">
    <property type="entry name" value="Glutathione synthetase ATP-binding domain-like"/>
    <property type="match status" value="3"/>
</dbReference>
<proteinExistence type="predicted"/>